<gene>
    <name evidence="2" type="ORF">RCO7_05393</name>
</gene>
<organism evidence="2 3">
    <name type="scientific">Rhynchosporium graminicola</name>
    <dbReference type="NCBI Taxonomy" id="2792576"/>
    <lineage>
        <taxon>Eukaryota</taxon>
        <taxon>Fungi</taxon>
        <taxon>Dikarya</taxon>
        <taxon>Ascomycota</taxon>
        <taxon>Pezizomycotina</taxon>
        <taxon>Leotiomycetes</taxon>
        <taxon>Helotiales</taxon>
        <taxon>Ploettnerulaceae</taxon>
        <taxon>Rhynchosporium</taxon>
    </lineage>
</organism>
<feature type="region of interest" description="Disordered" evidence="1">
    <location>
        <begin position="1"/>
        <end position="30"/>
    </location>
</feature>
<protein>
    <submittedName>
        <fullName evidence="2">Uncharacterized protein</fullName>
    </submittedName>
</protein>
<sequence length="468" mass="52634">MSVQAEPVRRRSRVLESQSPRTSVHSDSIRRRSRIIESRSPRGHYTTYLESEDDDAIEVLQIKERSEWEDLKIRALHFLEDVLPQLRIPFAIIASSLLVYWAITSFSTAAGPAICDFPGAEKLEVCQTDSSELAVHIVVPDPGFDFAPKYAEMQNLAAGLSDVPYRIKGQYVRFDGVITDLTNYEDTVYVPDLYALVSCPWLTASYYSTAMEPVHTATRSAVNTAANSVHTWLNKLGTNLDRTLVHYTHARNELQHLKSTGPISKFNTHVKPGSDTAKYNTTLSHLHEALSPIQEEILAYTTTTLQVLVAVEDNIDITLQAATRNTKVLKREKLGEARYWAWRLRSLKERYLQTTHLAQKPALLSWDAHMLSCAEFSGAVRRARAVVESSFLLMLDTKRTLDRLEKELGRGEIINVWAAGGDGGEGNLVEMYLGALNDGLRVLKRARDEARVSGREASQANWDYLESL</sequence>
<name>A0A1E1L420_9HELO</name>
<evidence type="ECO:0000256" key="1">
    <source>
        <dbReference type="SAM" id="MobiDB-lite"/>
    </source>
</evidence>
<dbReference type="EMBL" id="FJUW01000034">
    <property type="protein sequence ID" value="CZT05252.1"/>
    <property type="molecule type" value="Genomic_DNA"/>
</dbReference>
<evidence type="ECO:0000313" key="2">
    <source>
        <dbReference type="EMBL" id="CZT05252.1"/>
    </source>
</evidence>
<keyword evidence="3" id="KW-1185">Reference proteome</keyword>
<evidence type="ECO:0000313" key="3">
    <source>
        <dbReference type="Proteomes" id="UP000178129"/>
    </source>
</evidence>
<reference evidence="3" key="1">
    <citation type="submission" date="2016-03" db="EMBL/GenBank/DDBJ databases">
        <authorList>
            <person name="Ploux O."/>
        </authorList>
    </citation>
    <scope>NUCLEOTIDE SEQUENCE [LARGE SCALE GENOMIC DNA]</scope>
    <source>
        <strain evidence="3">UK7</strain>
    </source>
</reference>
<dbReference type="Proteomes" id="UP000178129">
    <property type="component" value="Unassembled WGS sequence"/>
</dbReference>
<comment type="caution">
    <text evidence="2">The sequence shown here is derived from an EMBL/GenBank/DDBJ whole genome shotgun (WGS) entry which is preliminary data.</text>
</comment>
<dbReference type="InParanoid" id="A0A1E1L420"/>
<dbReference type="AlphaFoldDB" id="A0A1E1L420"/>
<accession>A0A1E1L420</accession>
<proteinExistence type="predicted"/>